<dbReference type="EMBL" id="CACRYJ010000025">
    <property type="protein sequence ID" value="VZO36684.1"/>
    <property type="molecule type" value="Genomic_DNA"/>
</dbReference>
<dbReference type="PANTHER" id="PTHR23517">
    <property type="entry name" value="RESISTANCE PROTEIN MDTM, PUTATIVE-RELATED-RELATED"/>
    <property type="match status" value="1"/>
</dbReference>
<feature type="transmembrane region" description="Helical" evidence="8">
    <location>
        <begin position="42"/>
        <end position="60"/>
    </location>
</feature>
<dbReference type="InterPro" id="IPR011701">
    <property type="entry name" value="MFS"/>
</dbReference>
<sequence length="422" mass="43537">MTDRSSLRSFSRPVQVLVLNQFGVNLGFYLLLPFLAAYLTESIGLTLAAVGLVLGARNLAQQGLFLVGGICADRIGSRPMILAGCLLRVIGFGMFALTENLWGLLAAALLSGVAGALFNPAVRSYVATASQGRTAEAFAWFALAGNAGMFVGPVLGALLMLVDFRIVAAVAAGVFAVLTIAQAIWLPAQSEGRAAPERGGMLGLLRNGRFWLFALAGSALFALQNQLYLIFPREADPVLGGNAGTVSVFVVSTVVAVACQRPLTRYAMARWQAHRSIALGYAVMGVGLLGPAATAAADPAVRFTAILLAAAALGLGVVIAQPFMLERIAQHASTGMTGTYYGAFYLLSGVIAAASGAGLGALLERSAPLSWLACGIAALAAAALSLLPLTAPRAPGPSTPIPTSTQDQNQGPSKPSERSIPR</sequence>
<keyword evidence="6 8" id="KW-0472">Membrane</keyword>
<dbReference type="Proteomes" id="UP000419743">
    <property type="component" value="Unassembled WGS sequence"/>
</dbReference>
<dbReference type="RefSeq" id="WP_156740669.1">
    <property type="nucleotide sequence ID" value="NZ_CACRYJ010000025.1"/>
</dbReference>
<name>A0A7M4DIB3_9MICO</name>
<evidence type="ECO:0000256" key="3">
    <source>
        <dbReference type="ARBA" id="ARBA00022475"/>
    </source>
</evidence>
<dbReference type="InterPro" id="IPR001958">
    <property type="entry name" value="Tet-R_TetA/multi-R_MdtG-like"/>
</dbReference>
<feature type="region of interest" description="Disordered" evidence="7">
    <location>
        <begin position="395"/>
        <end position="422"/>
    </location>
</feature>
<evidence type="ECO:0000256" key="6">
    <source>
        <dbReference type="ARBA" id="ARBA00023136"/>
    </source>
</evidence>
<evidence type="ECO:0000256" key="1">
    <source>
        <dbReference type="ARBA" id="ARBA00004651"/>
    </source>
</evidence>
<dbReference type="PROSITE" id="PS50850">
    <property type="entry name" value="MFS"/>
    <property type="match status" value="1"/>
</dbReference>
<evidence type="ECO:0000313" key="10">
    <source>
        <dbReference type="EMBL" id="VZO36684.1"/>
    </source>
</evidence>
<dbReference type="SUPFAM" id="SSF103473">
    <property type="entry name" value="MFS general substrate transporter"/>
    <property type="match status" value="1"/>
</dbReference>
<feature type="transmembrane region" description="Helical" evidence="8">
    <location>
        <begin position="369"/>
        <end position="389"/>
    </location>
</feature>
<comment type="subcellular location">
    <subcellularLocation>
        <location evidence="1">Cell membrane</location>
        <topology evidence="1">Multi-pass membrane protein</topology>
    </subcellularLocation>
</comment>
<evidence type="ECO:0000259" key="9">
    <source>
        <dbReference type="PROSITE" id="PS50850"/>
    </source>
</evidence>
<dbReference type="PRINTS" id="PR01035">
    <property type="entry name" value="TCRTETA"/>
</dbReference>
<dbReference type="InterPro" id="IPR036259">
    <property type="entry name" value="MFS_trans_sf"/>
</dbReference>
<accession>A0A7M4DIB3</accession>
<dbReference type="InterPro" id="IPR050171">
    <property type="entry name" value="MFS_Transporters"/>
</dbReference>
<feature type="transmembrane region" description="Helical" evidence="8">
    <location>
        <begin position="209"/>
        <end position="231"/>
    </location>
</feature>
<dbReference type="AlphaFoldDB" id="A0A7M4DIB3"/>
<feature type="transmembrane region" description="Helical" evidence="8">
    <location>
        <begin position="237"/>
        <end position="258"/>
    </location>
</feature>
<feature type="domain" description="Major facilitator superfamily (MFS) profile" evidence="9">
    <location>
        <begin position="13"/>
        <end position="393"/>
    </location>
</feature>
<dbReference type="Gene3D" id="1.20.1250.20">
    <property type="entry name" value="MFS general substrate transporter like domains"/>
    <property type="match status" value="1"/>
</dbReference>
<evidence type="ECO:0000256" key="4">
    <source>
        <dbReference type="ARBA" id="ARBA00022692"/>
    </source>
</evidence>
<dbReference type="PANTHER" id="PTHR23517:SF2">
    <property type="entry name" value="MULTIDRUG RESISTANCE PROTEIN MDTH"/>
    <property type="match status" value="1"/>
</dbReference>
<feature type="transmembrane region" description="Helical" evidence="8">
    <location>
        <begin position="104"/>
        <end position="126"/>
    </location>
</feature>
<evidence type="ECO:0000313" key="11">
    <source>
        <dbReference type="Proteomes" id="UP000419743"/>
    </source>
</evidence>
<comment type="caution">
    <text evidence="10">The sequence shown here is derived from an EMBL/GenBank/DDBJ whole genome shotgun (WGS) entry which is preliminary data.</text>
</comment>
<protein>
    <submittedName>
        <fullName evidence="10">Multidrug resistance protein MdtH</fullName>
    </submittedName>
</protein>
<evidence type="ECO:0000256" key="7">
    <source>
        <dbReference type="SAM" id="MobiDB-lite"/>
    </source>
</evidence>
<feature type="transmembrane region" description="Helical" evidence="8">
    <location>
        <begin position="166"/>
        <end position="188"/>
    </location>
</feature>
<evidence type="ECO:0000256" key="2">
    <source>
        <dbReference type="ARBA" id="ARBA00022448"/>
    </source>
</evidence>
<dbReference type="GO" id="GO:0005886">
    <property type="term" value="C:plasma membrane"/>
    <property type="evidence" value="ECO:0007669"/>
    <property type="project" value="UniProtKB-SubCell"/>
</dbReference>
<feature type="transmembrane region" description="Helical" evidence="8">
    <location>
        <begin position="278"/>
        <end position="297"/>
    </location>
</feature>
<feature type="transmembrane region" description="Helical" evidence="8">
    <location>
        <begin position="344"/>
        <end position="363"/>
    </location>
</feature>
<gene>
    <name evidence="10" type="primary">mdtH_1</name>
    <name evidence="10" type="ORF">HALOF300_01864</name>
</gene>
<organism evidence="10 11">
    <name type="scientific">Occultella aeris</name>
    <dbReference type="NCBI Taxonomy" id="2761496"/>
    <lineage>
        <taxon>Bacteria</taxon>
        <taxon>Bacillati</taxon>
        <taxon>Actinomycetota</taxon>
        <taxon>Actinomycetes</taxon>
        <taxon>Micrococcales</taxon>
        <taxon>Ruaniaceae</taxon>
        <taxon>Occultella</taxon>
    </lineage>
</organism>
<dbReference type="InterPro" id="IPR020846">
    <property type="entry name" value="MFS_dom"/>
</dbReference>
<keyword evidence="2" id="KW-0813">Transport</keyword>
<dbReference type="Pfam" id="PF07690">
    <property type="entry name" value="MFS_1"/>
    <property type="match status" value="1"/>
</dbReference>
<keyword evidence="3" id="KW-1003">Cell membrane</keyword>
<dbReference type="GO" id="GO:0022857">
    <property type="term" value="F:transmembrane transporter activity"/>
    <property type="evidence" value="ECO:0007669"/>
    <property type="project" value="InterPro"/>
</dbReference>
<keyword evidence="4 8" id="KW-0812">Transmembrane</keyword>
<feature type="transmembrane region" description="Helical" evidence="8">
    <location>
        <begin position="303"/>
        <end position="323"/>
    </location>
</feature>
<keyword evidence="11" id="KW-1185">Reference proteome</keyword>
<reference evidence="10 11" key="1">
    <citation type="submission" date="2019-11" db="EMBL/GenBank/DDBJ databases">
        <authorList>
            <person name="Criscuolo A."/>
        </authorList>
    </citation>
    <scope>NUCLEOTIDE SEQUENCE [LARGE SCALE GENOMIC DNA]</scope>
    <source>
        <strain evidence="10">CIP111667</strain>
    </source>
</reference>
<evidence type="ECO:0000256" key="5">
    <source>
        <dbReference type="ARBA" id="ARBA00022989"/>
    </source>
</evidence>
<evidence type="ECO:0000256" key="8">
    <source>
        <dbReference type="SAM" id="Phobius"/>
    </source>
</evidence>
<proteinExistence type="predicted"/>
<feature type="transmembrane region" description="Helical" evidence="8">
    <location>
        <begin position="138"/>
        <end position="160"/>
    </location>
</feature>
<keyword evidence="5 8" id="KW-1133">Transmembrane helix</keyword>
<feature type="compositionally biased region" description="Polar residues" evidence="7">
    <location>
        <begin position="401"/>
        <end position="413"/>
    </location>
</feature>